<accession>F5Z7W3</accession>
<name>F5Z7W3_ALTNA</name>
<evidence type="ECO:0000313" key="2">
    <source>
        <dbReference type="Proteomes" id="UP000000683"/>
    </source>
</evidence>
<dbReference type="Proteomes" id="UP000000683">
    <property type="component" value="Chromosome"/>
</dbReference>
<dbReference type="OrthoDB" id="9940960at2"/>
<dbReference type="RefSeq" id="WP_013784094.1">
    <property type="nucleotide sequence ID" value="NC_015554.1"/>
</dbReference>
<keyword evidence="2" id="KW-1185">Reference proteome</keyword>
<sequence length="116" mass="13174">MSTIESDDIKQHVENVIAFPTCLAEVRKVIATYITGKLVGCSQHLIDTAIENSVSHYKQFVHNANITESVEVSLSEEDVTLLNKNLTKIQRENRKQLLRMLERIIILEIENAALKN</sequence>
<gene>
    <name evidence="1" type="ordered locus">ambt_08140</name>
</gene>
<dbReference type="AlphaFoldDB" id="F5Z7W3"/>
<evidence type="ECO:0000313" key="1">
    <source>
        <dbReference type="EMBL" id="AEF03156.1"/>
    </source>
</evidence>
<protein>
    <submittedName>
        <fullName evidence="1">Uncharacterized protein</fullName>
    </submittedName>
</protein>
<proteinExistence type="predicted"/>
<dbReference type="EMBL" id="CP002339">
    <property type="protein sequence ID" value="AEF03156.1"/>
    <property type="molecule type" value="Genomic_DNA"/>
</dbReference>
<reference evidence="1 2" key="1">
    <citation type="journal article" date="2011" name="J. Bacteriol.">
        <title>Complete genome sequence of the polycyclic aromatic hydrocarbon-degrading bacterium Alteromonas sp. strain SN2.</title>
        <authorList>
            <person name="Jin H.M."/>
            <person name="Jeong H."/>
            <person name="Moon E.J."/>
            <person name="Math R.K."/>
            <person name="Lee K."/>
            <person name="Kim H.J."/>
            <person name="Jeon C.O."/>
            <person name="Oh T.K."/>
            <person name="Kim J.F."/>
        </authorList>
    </citation>
    <scope>NUCLEOTIDE SEQUENCE [LARGE SCALE GENOMIC DNA]</scope>
    <source>
        <strain evidence="2">JCM 17741 / KACC 18427 / KCTC 11700BP / SN2</strain>
    </source>
</reference>
<organism evidence="1 2">
    <name type="scientific">Alteromonas naphthalenivorans</name>
    <dbReference type="NCBI Taxonomy" id="715451"/>
    <lineage>
        <taxon>Bacteria</taxon>
        <taxon>Pseudomonadati</taxon>
        <taxon>Pseudomonadota</taxon>
        <taxon>Gammaproteobacteria</taxon>
        <taxon>Alteromonadales</taxon>
        <taxon>Alteromonadaceae</taxon>
        <taxon>Alteromonas/Salinimonas group</taxon>
        <taxon>Alteromonas</taxon>
    </lineage>
</organism>
<dbReference type="KEGG" id="alt:ambt_08140"/>
<dbReference type="HOGENOM" id="CLU_2091656_0_0_6"/>